<dbReference type="Proteomes" id="UP000520814">
    <property type="component" value="Unassembled WGS sequence"/>
</dbReference>
<dbReference type="AlphaFoldDB" id="A0A7W9W5Y9"/>
<dbReference type="InterPro" id="IPR007624">
    <property type="entry name" value="RNA_pol_sigma70_r3"/>
</dbReference>
<evidence type="ECO:0000259" key="5">
    <source>
        <dbReference type="PROSITE" id="PS50887"/>
    </source>
</evidence>
<dbReference type="SMART" id="SM00267">
    <property type="entry name" value="GGDEF"/>
    <property type="match status" value="1"/>
</dbReference>
<keyword evidence="1" id="KW-0805">Transcription regulation</keyword>
<organism evidence="6 7">
    <name type="scientific">Armatimonas rosea</name>
    <dbReference type="NCBI Taxonomy" id="685828"/>
    <lineage>
        <taxon>Bacteria</taxon>
        <taxon>Bacillati</taxon>
        <taxon>Armatimonadota</taxon>
        <taxon>Armatimonadia</taxon>
        <taxon>Armatimonadales</taxon>
        <taxon>Armatimonadaceae</taxon>
        <taxon>Armatimonas</taxon>
    </lineage>
</organism>
<feature type="domain" description="GGDEF" evidence="5">
    <location>
        <begin position="308"/>
        <end position="430"/>
    </location>
</feature>
<dbReference type="Gene3D" id="1.20.120.1810">
    <property type="match status" value="1"/>
</dbReference>
<keyword evidence="3" id="KW-0238">DNA-binding</keyword>
<dbReference type="GO" id="GO:0006352">
    <property type="term" value="P:DNA-templated transcription initiation"/>
    <property type="evidence" value="ECO:0007669"/>
    <property type="project" value="InterPro"/>
</dbReference>
<dbReference type="Pfam" id="PF04542">
    <property type="entry name" value="Sigma70_r2"/>
    <property type="match status" value="1"/>
</dbReference>
<dbReference type="PROSITE" id="PS50887">
    <property type="entry name" value="GGDEF"/>
    <property type="match status" value="1"/>
</dbReference>
<keyword evidence="4" id="KW-0804">Transcription</keyword>
<dbReference type="EMBL" id="JACHGW010000001">
    <property type="protein sequence ID" value="MBB6049455.1"/>
    <property type="molecule type" value="Genomic_DNA"/>
</dbReference>
<evidence type="ECO:0000256" key="1">
    <source>
        <dbReference type="ARBA" id="ARBA00023015"/>
    </source>
</evidence>
<evidence type="ECO:0000313" key="6">
    <source>
        <dbReference type="EMBL" id="MBB6049455.1"/>
    </source>
</evidence>
<dbReference type="InterPro" id="IPR007627">
    <property type="entry name" value="RNA_pol_sigma70_r2"/>
</dbReference>
<dbReference type="Pfam" id="PF04545">
    <property type="entry name" value="Sigma70_r4"/>
    <property type="match status" value="1"/>
</dbReference>
<evidence type="ECO:0000313" key="7">
    <source>
        <dbReference type="Proteomes" id="UP000520814"/>
    </source>
</evidence>
<evidence type="ECO:0000256" key="2">
    <source>
        <dbReference type="ARBA" id="ARBA00023082"/>
    </source>
</evidence>
<dbReference type="Pfam" id="PF00990">
    <property type="entry name" value="GGDEF"/>
    <property type="match status" value="1"/>
</dbReference>
<dbReference type="SUPFAM" id="SSF88659">
    <property type="entry name" value="Sigma3 and sigma4 domains of RNA polymerase sigma factors"/>
    <property type="match status" value="2"/>
</dbReference>
<comment type="caution">
    <text evidence="6">The sequence shown here is derived from an EMBL/GenBank/DDBJ whole genome shotgun (WGS) entry which is preliminary data.</text>
</comment>
<keyword evidence="2" id="KW-0731">Sigma factor</keyword>
<dbReference type="Pfam" id="PF04539">
    <property type="entry name" value="Sigma70_r3"/>
    <property type="match status" value="1"/>
</dbReference>
<sequence>MALLTDGTKPVAEATLHRWLQEYARRRGEGGGRSLGDLPLPVLREKIARAHGPLVESVARKFLGTGEPLEDLAQEGYLGLLSALEYYDPGKGVRFSTYATHFIGGAIRHFLRDRSRMIREPAWLQETAGRLERAIEQLTAQLEREPTSGEIAAVLAIPVETVEEIQASRGTFRVVSYDDSAGGDYDGILESIDDDDEPMAIHVENRIVLRQLIQRLRPFEQQVVYEFYFRNLNQTEIATKLSVSCNYVSVTLRKAVDRLGKLLGEAEAYDRRRQREHSIVDPYTGLYTYEHLVARLDEGISRAVRAGMPISVIQFQIQGIPSSGRAYDEAMEACGNRLRTSIRRMDMAGRGEGSTLLAVLGGTGPQVEVAARRLTSVLEDVGPQVHLPLRIVTGTAWHPEQGRTAQELLTEARRALDEERDHPRNLPKAA</sequence>
<dbReference type="NCBIfam" id="TIGR02937">
    <property type="entry name" value="sigma70-ECF"/>
    <property type="match status" value="1"/>
</dbReference>
<dbReference type="InterPro" id="IPR000160">
    <property type="entry name" value="GGDEF_dom"/>
</dbReference>
<reference evidence="6 7" key="1">
    <citation type="submission" date="2020-08" db="EMBL/GenBank/DDBJ databases">
        <title>Genomic Encyclopedia of Type Strains, Phase IV (KMG-IV): sequencing the most valuable type-strain genomes for metagenomic binning, comparative biology and taxonomic classification.</title>
        <authorList>
            <person name="Goeker M."/>
        </authorList>
    </citation>
    <scope>NUCLEOTIDE SEQUENCE [LARGE SCALE GENOMIC DNA]</scope>
    <source>
        <strain evidence="6 7">DSM 23562</strain>
    </source>
</reference>
<dbReference type="GO" id="GO:0003677">
    <property type="term" value="F:DNA binding"/>
    <property type="evidence" value="ECO:0007669"/>
    <property type="project" value="UniProtKB-KW"/>
</dbReference>
<dbReference type="InterPro" id="IPR043128">
    <property type="entry name" value="Rev_trsase/Diguanyl_cyclase"/>
</dbReference>
<dbReference type="RefSeq" id="WP_184193057.1">
    <property type="nucleotide sequence ID" value="NZ_JACHGW010000001.1"/>
</dbReference>
<dbReference type="GO" id="GO:0016987">
    <property type="term" value="F:sigma factor activity"/>
    <property type="evidence" value="ECO:0007669"/>
    <property type="project" value="UniProtKB-KW"/>
</dbReference>
<dbReference type="PANTHER" id="PTHR30385">
    <property type="entry name" value="SIGMA FACTOR F FLAGELLAR"/>
    <property type="match status" value="1"/>
</dbReference>
<evidence type="ECO:0000256" key="3">
    <source>
        <dbReference type="ARBA" id="ARBA00023125"/>
    </source>
</evidence>
<dbReference type="SUPFAM" id="SSF88946">
    <property type="entry name" value="Sigma2 domain of RNA polymerase sigma factors"/>
    <property type="match status" value="1"/>
</dbReference>
<dbReference type="InterPro" id="IPR029787">
    <property type="entry name" value="Nucleotide_cyclase"/>
</dbReference>
<dbReference type="InterPro" id="IPR014284">
    <property type="entry name" value="RNA_pol_sigma-70_dom"/>
</dbReference>
<dbReference type="InterPro" id="IPR007630">
    <property type="entry name" value="RNA_pol_sigma70_r4"/>
</dbReference>
<dbReference type="InterPro" id="IPR013324">
    <property type="entry name" value="RNA_pol_sigma_r3/r4-like"/>
</dbReference>
<dbReference type="InterPro" id="IPR013325">
    <property type="entry name" value="RNA_pol_sigma_r2"/>
</dbReference>
<keyword evidence="7" id="KW-1185">Reference proteome</keyword>
<protein>
    <submittedName>
        <fullName evidence="6">RNA polymerase sigma-B factor</fullName>
    </submittedName>
</protein>
<gene>
    <name evidence="6" type="ORF">HNQ39_001217</name>
</gene>
<dbReference type="PANTHER" id="PTHR30385:SF4">
    <property type="entry name" value="RNA POLYMERASE SIGMA-E FACTOR"/>
    <property type="match status" value="1"/>
</dbReference>
<dbReference type="SUPFAM" id="SSF55073">
    <property type="entry name" value="Nucleotide cyclase"/>
    <property type="match status" value="1"/>
</dbReference>
<name>A0A7W9W5Y9_ARMRO</name>
<evidence type="ECO:0000256" key="4">
    <source>
        <dbReference type="ARBA" id="ARBA00023163"/>
    </source>
</evidence>
<dbReference type="Gene3D" id="3.30.70.270">
    <property type="match status" value="1"/>
</dbReference>
<proteinExistence type="predicted"/>
<accession>A0A7W9W5Y9</accession>
<dbReference type="Gene3D" id="1.20.140.160">
    <property type="match status" value="1"/>
</dbReference>